<feature type="chain" id="PRO_5040842952" evidence="6">
    <location>
        <begin position="22"/>
        <end position="705"/>
    </location>
</feature>
<evidence type="ECO:0000313" key="9">
    <source>
        <dbReference type="Proteomes" id="UP001139971"/>
    </source>
</evidence>
<dbReference type="SUPFAM" id="SSF82171">
    <property type="entry name" value="DPP6 N-terminal domain-like"/>
    <property type="match status" value="1"/>
</dbReference>
<protein>
    <submittedName>
        <fullName evidence="8">S9 family peptidase</fullName>
    </submittedName>
</protein>
<evidence type="ECO:0000259" key="7">
    <source>
        <dbReference type="Pfam" id="PF00326"/>
    </source>
</evidence>
<dbReference type="InterPro" id="IPR001375">
    <property type="entry name" value="Peptidase_S9_cat"/>
</dbReference>
<keyword evidence="5" id="KW-0720">Serine protease</keyword>
<evidence type="ECO:0000256" key="6">
    <source>
        <dbReference type="SAM" id="SignalP"/>
    </source>
</evidence>
<dbReference type="InterPro" id="IPR011659">
    <property type="entry name" value="WD40"/>
</dbReference>
<evidence type="ECO:0000256" key="3">
    <source>
        <dbReference type="ARBA" id="ARBA00022729"/>
    </source>
</evidence>
<dbReference type="Gene3D" id="2.120.10.30">
    <property type="entry name" value="TolB, C-terminal domain"/>
    <property type="match status" value="3"/>
</dbReference>
<comment type="similarity">
    <text evidence="1">Belongs to the peptidase S9C family.</text>
</comment>
<keyword evidence="9" id="KW-1185">Reference proteome</keyword>
<dbReference type="Proteomes" id="UP001139971">
    <property type="component" value="Unassembled WGS sequence"/>
</dbReference>
<proteinExistence type="inferred from homology"/>
<feature type="signal peptide" evidence="6">
    <location>
        <begin position="1"/>
        <end position="21"/>
    </location>
</feature>
<accession>A0A9X3YNT0</accession>
<dbReference type="AlphaFoldDB" id="A0A9X3YNT0"/>
<dbReference type="Pfam" id="PF07676">
    <property type="entry name" value="PD40"/>
    <property type="match status" value="2"/>
</dbReference>
<feature type="domain" description="Peptidase S9 prolyl oligopeptidase catalytic" evidence="7">
    <location>
        <begin position="496"/>
        <end position="704"/>
    </location>
</feature>
<dbReference type="GO" id="GO:0004252">
    <property type="term" value="F:serine-type endopeptidase activity"/>
    <property type="evidence" value="ECO:0007669"/>
    <property type="project" value="TreeGrafter"/>
</dbReference>
<dbReference type="SUPFAM" id="SSF53474">
    <property type="entry name" value="alpha/beta-Hydrolases"/>
    <property type="match status" value="1"/>
</dbReference>
<dbReference type="InterPro" id="IPR029058">
    <property type="entry name" value="AB_hydrolase_fold"/>
</dbReference>
<reference evidence="8" key="1">
    <citation type="submission" date="2023-02" db="EMBL/GenBank/DDBJ databases">
        <title>Tahibacter soli sp. nov. isolated from soil.</title>
        <authorList>
            <person name="Baek J.H."/>
            <person name="Lee J.K."/>
            <person name="Choi D.G."/>
            <person name="Jeon C.O."/>
        </authorList>
    </citation>
    <scope>NUCLEOTIDE SEQUENCE</scope>
    <source>
        <strain evidence="8">BL</strain>
    </source>
</reference>
<keyword evidence="3 6" id="KW-0732">Signal</keyword>
<dbReference type="Gene3D" id="3.40.50.1820">
    <property type="entry name" value="alpha/beta hydrolase"/>
    <property type="match status" value="1"/>
</dbReference>
<evidence type="ECO:0000256" key="2">
    <source>
        <dbReference type="ARBA" id="ARBA00022670"/>
    </source>
</evidence>
<keyword evidence="4" id="KW-0378">Hydrolase</keyword>
<dbReference type="FunFam" id="3.40.50.1820:FF:000028">
    <property type="entry name" value="S9 family peptidase"/>
    <property type="match status" value="1"/>
</dbReference>
<dbReference type="GO" id="GO:0006508">
    <property type="term" value="P:proteolysis"/>
    <property type="evidence" value="ECO:0007669"/>
    <property type="project" value="UniProtKB-KW"/>
</dbReference>
<evidence type="ECO:0000256" key="4">
    <source>
        <dbReference type="ARBA" id="ARBA00022801"/>
    </source>
</evidence>
<gene>
    <name evidence="8" type="ORF">OD750_024630</name>
</gene>
<organism evidence="8 9">
    <name type="scientific">Tahibacter soli</name>
    <dbReference type="NCBI Taxonomy" id="2983605"/>
    <lineage>
        <taxon>Bacteria</taxon>
        <taxon>Pseudomonadati</taxon>
        <taxon>Pseudomonadota</taxon>
        <taxon>Gammaproteobacteria</taxon>
        <taxon>Lysobacterales</taxon>
        <taxon>Rhodanobacteraceae</taxon>
        <taxon>Tahibacter</taxon>
    </lineage>
</organism>
<dbReference type="Pfam" id="PF00326">
    <property type="entry name" value="Peptidase_S9"/>
    <property type="match status" value="1"/>
</dbReference>
<dbReference type="RefSeq" id="WP_263541274.1">
    <property type="nucleotide sequence ID" value="NZ_JAOVZO020000020.1"/>
</dbReference>
<evidence type="ECO:0000256" key="5">
    <source>
        <dbReference type="ARBA" id="ARBA00022825"/>
    </source>
</evidence>
<dbReference type="InterPro" id="IPR011042">
    <property type="entry name" value="6-blade_b-propeller_TolB-like"/>
</dbReference>
<sequence>MKSTATLTLALLAATGASAHAATRGFNASDLVNLDRVSDPQVSPDGRYVAFQLRETNFDANKGVNGIWLQKLDGKSTPVKISATGASSTTPRWAPNGRSVFYTAAKDGQSHLWRVDIAPALASQDKARVMSATFEASPQAPVQISEGLPLDIGSFKLSPDGRHVLLSLEVFTDCADLDCTKKRLDDAAASKVTGKVYDQLFVRHWDTWADGRRNQLYLASLTDDGRLDRKLTLMSRGIDGDVPSKPFGDDSEYAFSPDGKTVYFGARIAGRTEAWSTNFDLYSVATEGKATPKNLTPGNQAWDSYPVPSHDGKTLYYLAMKRPTFEADRFGVMALDLATGATREINAAWDRSAGSIKLSPDGKTIYATADDNGNHGLFGIDVASGKAAAIVGTGHVEGYDVAGKTLVYARDTLKAPADLYLADAKSGKGRKITNYNADKLKDVAFGDVEFFDFKGANDERVQGYVVKPWNYEKGKKYPVAFIIHGGPQGAMTDDFHYRWNPQTYTGQGYAVVTINFHGSTGYGQAFTDAISGDWGGKPLEDLQKGWTAALAKYDFLDGTRACALGASYGGYMINWIAGNWQQPWKCLVNHDGVFDARMMGYSTEELWFDEWEHGGTPYDKPESYEKFNPVNHVAKWKVPMLVVQGGLDFRIPLEQGLGAFTALQRRGIESQFLYFPDENHWVLKPQNSVKWHDTVNAWLKKHIGQ</sequence>
<dbReference type="PANTHER" id="PTHR42776:SF13">
    <property type="entry name" value="DIPEPTIDYL-PEPTIDASE 5"/>
    <property type="match status" value="1"/>
</dbReference>
<evidence type="ECO:0000256" key="1">
    <source>
        <dbReference type="ARBA" id="ARBA00010040"/>
    </source>
</evidence>
<comment type="caution">
    <text evidence="8">The sequence shown here is derived from an EMBL/GenBank/DDBJ whole genome shotgun (WGS) entry which is preliminary data.</text>
</comment>
<dbReference type="PANTHER" id="PTHR42776">
    <property type="entry name" value="SERINE PEPTIDASE S9 FAMILY MEMBER"/>
    <property type="match status" value="1"/>
</dbReference>
<dbReference type="EMBL" id="JAOVZO020000020">
    <property type="protein sequence ID" value="MDC8015726.1"/>
    <property type="molecule type" value="Genomic_DNA"/>
</dbReference>
<keyword evidence="2" id="KW-0645">Protease</keyword>
<evidence type="ECO:0000313" key="8">
    <source>
        <dbReference type="EMBL" id="MDC8015726.1"/>
    </source>
</evidence>
<name>A0A9X3YNT0_9GAMM</name>